<dbReference type="EMBL" id="AP014685">
    <property type="protein sequence ID" value="BAR59617.1"/>
    <property type="molecule type" value="Genomic_DNA"/>
</dbReference>
<sequence length="47" mass="5096">MLHALLVEPLGQIIRHVTRTIVAEKPWPVRDGAVVLSSNSFAASITT</sequence>
<reference evidence="1 2" key="1">
    <citation type="submission" date="2014-11" db="EMBL/GenBank/DDBJ databases">
        <title>Symbiosis island explosion on the genome of extra-slow-growing strains of soybean bradyrhizobia with massive insertion sequences.</title>
        <authorList>
            <person name="Iida T."/>
            <person name="Minamisawa K."/>
        </authorList>
    </citation>
    <scope>NUCLEOTIDE SEQUENCE [LARGE SCALE GENOMIC DNA]</scope>
    <source>
        <strain evidence="1 2">NK6</strain>
    </source>
</reference>
<evidence type="ECO:0000313" key="2">
    <source>
        <dbReference type="Proteomes" id="UP000063308"/>
    </source>
</evidence>
<protein>
    <submittedName>
        <fullName evidence="1">Uncharacterized protein</fullName>
    </submittedName>
</protein>
<gene>
    <name evidence="1" type="ORF">NK6_6465</name>
</gene>
<evidence type="ECO:0000313" key="1">
    <source>
        <dbReference type="EMBL" id="BAR59617.1"/>
    </source>
</evidence>
<proteinExistence type="predicted"/>
<accession>A0A0E4BT92</accession>
<dbReference type="AlphaFoldDB" id="A0A0E4BT92"/>
<dbReference type="Proteomes" id="UP000063308">
    <property type="component" value="Chromosome"/>
</dbReference>
<organism evidence="1 2">
    <name type="scientific">Bradyrhizobium diazoefficiens</name>
    <dbReference type="NCBI Taxonomy" id="1355477"/>
    <lineage>
        <taxon>Bacteria</taxon>
        <taxon>Pseudomonadati</taxon>
        <taxon>Pseudomonadota</taxon>
        <taxon>Alphaproteobacteria</taxon>
        <taxon>Hyphomicrobiales</taxon>
        <taxon>Nitrobacteraceae</taxon>
        <taxon>Bradyrhizobium</taxon>
    </lineage>
</organism>
<name>A0A0E4BT92_9BRAD</name>